<proteinExistence type="predicted"/>
<feature type="chain" id="PRO_5027053263" evidence="2">
    <location>
        <begin position="19"/>
        <end position="358"/>
    </location>
</feature>
<feature type="compositionally biased region" description="Basic and acidic residues" evidence="1">
    <location>
        <begin position="64"/>
        <end position="89"/>
    </location>
</feature>
<organism evidence="3 4">
    <name type="scientific">Coptotermes formosanus</name>
    <name type="common">Formosan subterranean termite</name>
    <dbReference type="NCBI Taxonomy" id="36987"/>
    <lineage>
        <taxon>Eukaryota</taxon>
        <taxon>Metazoa</taxon>
        <taxon>Ecdysozoa</taxon>
        <taxon>Arthropoda</taxon>
        <taxon>Hexapoda</taxon>
        <taxon>Insecta</taxon>
        <taxon>Pterygota</taxon>
        <taxon>Neoptera</taxon>
        <taxon>Polyneoptera</taxon>
        <taxon>Dictyoptera</taxon>
        <taxon>Blattodea</taxon>
        <taxon>Blattoidea</taxon>
        <taxon>Termitoidae</taxon>
        <taxon>Rhinotermitidae</taxon>
        <taxon>Coptotermes</taxon>
    </lineage>
</organism>
<evidence type="ECO:0000313" key="3">
    <source>
        <dbReference type="EMBL" id="GFG34796.1"/>
    </source>
</evidence>
<feature type="signal peptide" evidence="2">
    <location>
        <begin position="1"/>
        <end position="18"/>
    </location>
</feature>
<sequence length="358" mass="42541">MAVLAVLMLAMITVETLAKPVPGDWNHEINFGQDTQHPELQFHQNTESDDFEQIQHQHLQHVGQNHEPEDFEQSHSERQDIEQVGHQHQDMQQVGHNQEFEDFEQNQNEQDIEQAGHQQVGHNQEFEDFEQNQNEQQDIEQVGHQQVGHNQEFEDFEQNKNEQQDIEQVGHQQDGHNQEFEDFEQNQNEQQDIEQVGHQQVGHNQEFEDFEQNQNEQQDIEQVGHQQVGHNQEFEDFEQHHNEQSGQFHRIPYEQEYHQVGLNEDSKHLNYEKPGQQAYDQQTPYNDNEIIQLLGSDKYSGQQHDQRPAVEPIIPRQHYEEVDIEYVTTEKPRWWKKLGHKISDTYNTAKKKAQDFFG</sequence>
<keyword evidence="4" id="KW-1185">Reference proteome</keyword>
<keyword evidence="2" id="KW-0732">Signal</keyword>
<comment type="caution">
    <text evidence="3">The sequence shown here is derived from an EMBL/GenBank/DDBJ whole genome shotgun (WGS) entry which is preliminary data.</text>
</comment>
<gene>
    <name evidence="3" type="ORF">Cfor_12058</name>
</gene>
<dbReference type="InParanoid" id="A0A6L2PQU3"/>
<dbReference type="EMBL" id="BLKM01000504">
    <property type="protein sequence ID" value="GFG34796.1"/>
    <property type="molecule type" value="Genomic_DNA"/>
</dbReference>
<dbReference type="OrthoDB" id="7700532at2759"/>
<reference evidence="4" key="1">
    <citation type="submission" date="2020-01" db="EMBL/GenBank/DDBJ databases">
        <title>Draft genome sequence of the Termite Coptotermes fromosanus.</title>
        <authorList>
            <person name="Itakura S."/>
            <person name="Yosikawa Y."/>
            <person name="Umezawa K."/>
        </authorList>
    </citation>
    <scope>NUCLEOTIDE SEQUENCE [LARGE SCALE GENOMIC DNA]</scope>
</reference>
<evidence type="ECO:0000313" key="4">
    <source>
        <dbReference type="Proteomes" id="UP000502823"/>
    </source>
</evidence>
<feature type="region of interest" description="Disordered" evidence="1">
    <location>
        <begin position="59"/>
        <end position="92"/>
    </location>
</feature>
<name>A0A6L2PQU3_COPFO</name>
<dbReference type="Proteomes" id="UP000502823">
    <property type="component" value="Unassembled WGS sequence"/>
</dbReference>
<accession>A0A6L2PQU3</accession>
<dbReference type="AlphaFoldDB" id="A0A6L2PQU3"/>
<protein>
    <submittedName>
        <fullName evidence="3">Uncharacterized protein</fullName>
    </submittedName>
</protein>
<evidence type="ECO:0000256" key="2">
    <source>
        <dbReference type="SAM" id="SignalP"/>
    </source>
</evidence>
<evidence type="ECO:0000256" key="1">
    <source>
        <dbReference type="SAM" id="MobiDB-lite"/>
    </source>
</evidence>